<name>A0A7C3WGA1_9BACT</name>
<evidence type="ECO:0000256" key="1">
    <source>
        <dbReference type="ARBA" id="ARBA00006739"/>
    </source>
</evidence>
<organism evidence="5">
    <name type="scientific">Desulfobacca acetoxidans</name>
    <dbReference type="NCBI Taxonomy" id="60893"/>
    <lineage>
        <taxon>Bacteria</taxon>
        <taxon>Pseudomonadati</taxon>
        <taxon>Thermodesulfobacteriota</taxon>
        <taxon>Desulfobaccia</taxon>
        <taxon>Desulfobaccales</taxon>
        <taxon>Desulfobaccaceae</taxon>
        <taxon>Desulfobacca</taxon>
    </lineage>
</organism>
<gene>
    <name evidence="5" type="ORF">ENV62_00910</name>
</gene>
<evidence type="ECO:0000313" key="5">
    <source>
        <dbReference type="EMBL" id="HGB13788.1"/>
    </source>
</evidence>
<dbReference type="PANTHER" id="PTHR43630">
    <property type="entry name" value="POLY-BETA-1,6-N-ACETYL-D-GLUCOSAMINE SYNTHASE"/>
    <property type="match status" value="1"/>
</dbReference>
<protein>
    <submittedName>
        <fullName evidence="5">Glycosyltransferase family 2 protein</fullName>
    </submittedName>
</protein>
<dbReference type="Pfam" id="PF00535">
    <property type="entry name" value="Glycos_transf_2"/>
    <property type="match status" value="1"/>
</dbReference>
<comment type="similarity">
    <text evidence="1">Belongs to the glycosyltransferase 2 family.</text>
</comment>
<proteinExistence type="inferred from homology"/>
<dbReference type="CDD" id="cd00761">
    <property type="entry name" value="Glyco_tranf_GTA_type"/>
    <property type="match status" value="1"/>
</dbReference>
<dbReference type="GO" id="GO:0016757">
    <property type="term" value="F:glycosyltransferase activity"/>
    <property type="evidence" value="ECO:0007669"/>
    <property type="project" value="UniProtKB-KW"/>
</dbReference>
<dbReference type="Gene3D" id="3.90.550.10">
    <property type="entry name" value="Spore Coat Polysaccharide Biosynthesis Protein SpsA, Chain A"/>
    <property type="match status" value="1"/>
</dbReference>
<comment type="caution">
    <text evidence="5">The sequence shown here is derived from an EMBL/GenBank/DDBJ whole genome shotgun (WGS) entry which is preliminary data.</text>
</comment>
<dbReference type="EMBL" id="DTHB01000016">
    <property type="protein sequence ID" value="HGB13788.1"/>
    <property type="molecule type" value="Genomic_DNA"/>
</dbReference>
<dbReference type="AlphaFoldDB" id="A0A7C3WGA1"/>
<evidence type="ECO:0000259" key="4">
    <source>
        <dbReference type="Pfam" id="PF00535"/>
    </source>
</evidence>
<sequence>MNISFPKFVLITPARNEEAFLPKVINAIVGQTVLPAEWVIVDDGSRDRTALIAREAAQKYKWLRVYQRQDRGFRDLGAGVAEAISEGLAQVSLEDYEFIFNVDADIILGPRYFETILKKFMEDPNLGIAVGEVYEQVNQKLVKMRAQPLGMVGALKGWRRTCFEQIGGLARGEGWDGIDCYQAMRFGWRTATFPDKELQTIHLRLGRTSVGNIFHGWRRHGQALYFTGSHPLYVVASALYHLAERPFILGGICLVLGYLESYLGKSEQYGDRGFRQFVRRWQLDRLAKILRLR</sequence>
<reference evidence="5" key="1">
    <citation type="journal article" date="2020" name="mSystems">
        <title>Genome- and Community-Level Interaction Insights into Carbon Utilization and Element Cycling Functions of Hydrothermarchaeota in Hydrothermal Sediment.</title>
        <authorList>
            <person name="Zhou Z."/>
            <person name="Liu Y."/>
            <person name="Xu W."/>
            <person name="Pan J."/>
            <person name="Luo Z.H."/>
            <person name="Li M."/>
        </authorList>
    </citation>
    <scope>NUCLEOTIDE SEQUENCE [LARGE SCALE GENOMIC DNA]</scope>
    <source>
        <strain evidence="5">SpSt-776</strain>
    </source>
</reference>
<accession>A0A7C3WGA1</accession>
<dbReference type="InterPro" id="IPR029044">
    <property type="entry name" value="Nucleotide-diphossugar_trans"/>
</dbReference>
<dbReference type="PANTHER" id="PTHR43630:SF1">
    <property type="entry name" value="POLY-BETA-1,6-N-ACETYL-D-GLUCOSAMINE SYNTHASE"/>
    <property type="match status" value="1"/>
</dbReference>
<dbReference type="InterPro" id="IPR001173">
    <property type="entry name" value="Glyco_trans_2-like"/>
</dbReference>
<feature type="domain" description="Glycosyltransferase 2-like" evidence="4">
    <location>
        <begin position="10"/>
        <end position="185"/>
    </location>
</feature>
<dbReference type="SUPFAM" id="SSF53448">
    <property type="entry name" value="Nucleotide-diphospho-sugar transferases"/>
    <property type="match status" value="1"/>
</dbReference>
<keyword evidence="3 5" id="KW-0808">Transferase</keyword>
<keyword evidence="2" id="KW-0328">Glycosyltransferase</keyword>
<evidence type="ECO:0000256" key="3">
    <source>
        <dbReference type="ARBA" id="ARBA00022679"/>
    </source>
</evidence>
<evidence type="ECO:0000256" key="2">
    <source>
        <dbReference type="ARBA" id="ARBA00022676"/>
    </source>
</evidence>